<evidence type="ECO:0000313" key="2">
    <source>
        <dbReference type="Proteomes" id="UP001209540"/>
    </source>
</evidence>
<name>A0AAD5KIM4_9FUNG</name>
<gene>
    <name evidence="1" type="ORF">BDA99DRAFT_356564</name>
</gene>
<dbReference type="AlphaFoldDB" id="A0AAD5KIM4"/>
<sequence>MSHPEYELLLDGKLLAKKKLSLSMDPVAQLPIELFCPIMGHLDCQTIAESVVVSKLWKTRLTSVKICQTKLATFRRLQVWFPSMTLHGRIWLTSHEDALVYYHQNLGLDFSSIASRMGRTESALKTRYKSICLSYGEAAENRRVPRPLALRQ</sequence>
<evidence type="ECO:0000313" key="1">
    <source>
        <dbReference type="EMBL" id="KAI9268118.1"/>
    </source>
</evidence>
<accession>A0AAD5KIM4</accession>
<dbReference type="Gene3D" id="1.20.1280.50">
    <property type="match status" value="1"/>
</dbReference>
<reference evidence="1" key="2">
    <citation type="submission" date="2023-02" db="EMBL/GenBank/DDBJ databases">
        <authorList>
            <consortium name="DOE Joint Genome Institute"/>
            <person name="Mondo S.J."/>
            <person name="Chang Y."/>
            <person name="Wang Y."/>
            <person name="Ahrendt S."/>
            <person name="Andreopoulos W."/>
            <person name="Barry K."/>
            <person name="Beard J."/>
            <person name="Benny G.L."/>
            <person name="Blankenship S."/>
            <person name="Bonito G."/>
            <person name="Cuomo C."/>
            <person name="Desiro A."/>
            <person name="Gervers K.A."/>
            <person name="Hundley H."/>
            <person name="Kuo A."/>
            <person name="LaButti K."/>
            <person name="Lang B.F."/>
            <person name="Lipzen A."/>
            <person name="O'Donnell K."/>
            <person name="Pangilinan J."/>
            <person name="Reynolds N."/>
            <person name="Sandor L."/>
            <person name="Smith M.W."/>
            <person name="Tsang A."/>
            <person name="Grigoriev I.V."/>
            <person name="Stajich J.E."/>
            <person name="Spatafora J.W."/>
        </authorList>
    </citation>
    <scope>NUCLEOTIDE SEQUENCE</scope>
    <source>
        <strain evidence="1">RSA 2281</strain>
    </source>
</reference>
<dbReference type="SUPFAM" id="SSF81383">
    <property type="entry name" value="F-box domain"/>
    <property type="match status" value="1"/>
</dbReference>
<evidence type="ECO:0008006" key="3">
    <source>
        <dbReference type="Google" id="ProtNLM"/>
    </source>
</evidence>
<dbReference type="Proteomes" id="UP001209540">
    <property type="component" value="Unassembled WGS sequence"/>
</dbReference>
<reference evidence="1" key="1">
    <citation type="journal article" date="2022" name="IScience">
        <title>Evolution of zygomycete secretomes and the origins of terrestrial fungal ecologies.</title>
        <authorList>
            <person name="Chang Y."/>
            <person name="Wang Y."/>
            <person name="Mondo S."/>
            <person name="Ahrendt S."/>
            <person name="Andreopoulos W."/>
            <person name="Barry K."/>
            <person name="Beard J."/>
            <person name="Benny G.L."/>
            <person name="Blankenship S."/>
            <person name="Bonito G."/>
            <person name="Cuomo C."/>
            <person name="Desiro A."/>
            <person name="Gervers K.A."/>
            <person name="Hundley H."/>
            <person name="Kuo A."/>
            <person name="LaButti K."/>
            <person name="Lang B.F."/>
            <person name="Lipzen A."/>
            <person name="O'Donnell K."/>
            <person name="Pangilinan J."/>
            <person name="Reynolds N."/>
            <person name="Sandor L."/>
            <person name="Smith M.E."/>
            <person name="Tsang A."/>
            <person name="Grigoriev I.V."/>
            <person name="Stajich J.E."/>
            <person name="Spatafora J.W."/>
        </authorList>
    </citation>
    <scope>NUCLEOTIDE SEQUENCE</scope>
    <source>
        <strain evidence="1">RSA 2281</strain>
    </source>
</reference>
<protein>
    <recommendedName>
        <fullName evidence="3">F-box domain-containing protein</fullName>
    </recommendedName>
</protein>
<dbReference type="InterPro" id="IPR036047">
    <property type="entry name" value="F-box-like_dom_sf"/>
</dbReference>
<dbReference type="EMBL" id="JAIXMP010000009">
    <property type="protein sequence ID" value="KAI9268118.1"/>
    <property type="molecule type" value="Genomic_DNA"/>
</dbReference>
<organism evidence="1 2">
    <name type="scientific">Phascolomyces articulosus</name>
    <dbReference type="NCBI Taxonomy" id="60185"/>
    <lineage>
        <taxon>Eukaryota</taxon>
        <taxon>Fungi</taxon>
        <taxon>Fungi incertae sedis</taxon>
        <taxon>Mucoromycota</taxon>
        <taxon>Mucoromycotina</taxon>
        <taxon>Mucoromycetes</taxon>
        <taxon>Mucorales</taxon>
        <taxon>Lichtheimiaceae</taxon>
        <taxon>Phascolomyces</taxon>
    </lineage>
</organism>
<comment type="caution">
    <text evidence="1">The sequence shown here is derived from an EMBL/GenBank/DDBJ whole genome shotgun (WGS) entry which is preliminary data.</text>
</comment>
<proteinExistence type="predicted"/>
<keyword evidence="2" id="KW-1185">Reference proteome</keyword>